<dbReference type="InterPro" id="IPR036249">
    <property type="entry name" value="Thioredoxin-like_sf"/>
</dbReference>
<dbReference type="InterPro" id="IPR013766">
    <property type="entry name" value="Thioredoxin_domain"/>
</dbReference>
<protein>
    <submittedName>
        <fullName evidence="3">Uncharacterized protein AlNc14C10G1255</fullName>
    </submittedName>
</protein>
<dbReference type="HOGENOM" id="CLU_1597463_0_0_1"/>
<dbReference type="PANTHER" id="PTHR46115">
    <property type="entry name" value="THIOREDOXIN-LIKE PROTEIN 1"/>
    <property type="match status" value="1"/>
</dbReference>
<organism evidence="3">
    <name type="scientific">Albugo laibachii Nc14</name>
    <dbReference type="NCBI Taxonomy" id="890382"/>
    <lineage>
        <taxon>Eukaryota</taxon>
        <taxon>Sar</taxon>
        <taxon>Stramenopiles</taxon>
        <taxon>Oomycota</taxon>
        <taxon>Peronosporomycetes</taxon>
        <taxon>Albuginales</taxon>
        <taxon>Albuginaceae</taxon>
        <taxon>Albugo</taxon>
    </lineage>
</organism>
<dbReference type="InterPro" id="IPR017937">
    <property type="entry name" value="Thioredoxin_CS"/>
</dbReference>
<dbReference type="CDD" id="cd02947">
    <property type="entry name" value="TRX_family"/>
    <property type="match status" value="1"/>
</dbReference>
<keyword evidence="1" id="KW-1015">Disulfide bond</keyword>
<reference evidence="3" key="2">
    <citation type="submission" date="2011-02" db="EMBL/GenBank/DDBJ databases">
        <authorList>
            <person name="MacLean D."/>
        </authorList>
    </citation>
    <scope>NUCLEOTIDE SEQUENCE</scope>
</reference>
<dbReference type="PROSITE" id="PS00194">
    <property type="entry name" value="THIOREDOXIN_1"/>
    <property type="match status" value="1"/>
</dbReference>
<dbReference type="Pfam" id="PF00085">
    <property type="entry name" value="Thioredoxin"/>
    <property type="match status" value="1"/>
</dbReference>
<name>F0W2K8_9STRA</name>
<dbReference type="EMBL" id="FR824055">
    <property type="protein sequence ID" value="CCA15294.1"/>
    <property type="molecule type" value="Genomic_DNA"/>
</dbReference>
<dbReference type="SUPFAM" id="SSF52833">
    <property type="entry name" value="Thioredoxin-like"/>
    <property type="match status" value="1"/>
</dbReference>
<reference evidence="3" key="1">
    <citation type="journal article" date="2011" name="PLoS Biol.">
        <title>Gene gain and loss during evolution of obligate parasitism in the white rust pathogen of Arabidopsis thaliana.</title>
        <authorList>
            <person name="Kemen E."/>
            <person name="Gardiner A."/>
            <person name="Schultz-Larsen T."/>
            <person name="Kemen A.C."/>
            <person name="Balmuth A.L."/>
            <person name="Robert-Seilaniantz A."/>
            <person name="Bailey K."/>
            <person name="Holub E."/>
            <person name="Studholme D.J."/>
            <person name="Maclean D."/>
            <person name="Jones J.D."/>
        </authorList>
    </citation>
    <scope>NUCLEOTIDE SEQUENCE</scope>
</reference>
<feature type="domain" description="Thioredoxin" evidence="2">
    <location>
        <begin position="56"/>
        <end position="165"/>
    </location>
</feature>
<evidence type="ECO:0000313" key="3">
    <source>
        <dbReference type="EMBL" id="CCA15294.1"/>
    </source>
</evidence>
<dbReference type="PRINTS" id="PR00421">
    <property type="entry name" value="THIOREDOXIN"/>
</dbReference>
<accession>F0W2K8</accession>
<proteinExistence type="predicted"/>
<evidence type="ECO:0000256" key="1">
    <source>
        <dbReference type="ARBA" id="ARBA00023157"/>
    </source>
</evidence>
<dbReference type="AlphaFoldDB" id="F0W2K8"/>
<dbReference type="Gene3D" id="3.40.30.10">
    <property type="entry name" value="Glutaredoxin"/>
    <property type="match status" value="1"/>
</dbReference>
<sequence>MFFALTRVPAIIAKGLSHSTGYCCLHNTNRTRKMHRAASVLLRQSGVRTYAGASRVKLLGSHDAYKTITKEGSGRKTIVYFTAKWCPPCKFISPIFDQLSYVHTALEFVKVDVDELKETAHEAGVSSMPTFHFFRDGTFMKDLSFTGADESLLRTNAEKLNELKENA</sequence>
<dbReference type="PROSITE" id="PS51352">
    <property type="entry name" value="THIOREDOXIN_2"/>
    <property type="match status" value="1"/>
</dbReference>
<evidence type="ECO:0000259" key="2">
    <source>
        <dbReference type="PROSITE" id="PS51352"/>
    </source>
</evidence>
<gene>
    <name evidence="3" type="primary">AlNc14C10G1255</name>
    <name evidence="3" type="ORF">ALNC14_014370</name>
</gene>